<evidence type="ECO:0000256" key="1">
    <source>
        <dbReference type="ARBA" id="ARBA00004651"/>
    </source>
</evidence>
<evidence type="ECO:0000256" key="2">
    <source>
        <dbReference type="ARBA" id="ARBA00007935"/>
    </source>
</evidence>
<evidence type="ECO:0000256" key="5">
    <source>
        <dbReference type="ARBA" id="ARBA00022692"/>
    </source>
</evidence>
<keyword evidence="6 8" id="KW-1133">Transmembrane helix</keyword>
<dbReference type="RefSeq" id="WP_153758514.1">
    <property type="nucleotide sequence ID" value="NZ_CP045851.1"/>
</dbReference>
<reference evidence="9 10" key="1">
    <citation type="submission" date="2019-11" db="EMBL/GenBank/DDBJ databases">
        <authorList>
            <person name="He Y."/>
        </authorList>
    </citation>
    <scope>NUCLEOTIDE SEQUENCE [LARGE SCALE GENOMIC DNA]</scope>
    <source>
        <strain evidence="9 10">SCSIO 58843</strain>
    </source>
</reference>
<feature type="transmembrane region" description="Helical" evidence="8">
    <location>
        <begin position="312"/>
        <end position="333"/>
    </location>
</feature>
<dbReference type="AlphaFoldDB" id="A0A5Q2RC39"/>
<dbReference type="GO" id="GO:0022857">
    <property type="term" value="F:transmembrane transporter activity"/>
    <property type="evidence" value="ECO:0007669"/>
    <property type="project" value="InterPro"/>
</dbReference>
<keyword evidence="3" id="KW-0813">Transport</keyword>
<feature type="transmembrane region" description="Helical" evidence="8">
    <location>
        <begin position="247"/>
        <end position="274"/>
    </location>
</feature>
<accession>A0A5Q2RC39</accession>
<dbReference type="GO" id="GO:0033214">
    <property type="term" value="P:siderophore-iron import into cell"/>
    <property type="evidence" value="ECO:0007669"/>
    <property type="project" value="TreeGrafter"/>
</dbReference>
<dbReference type="PANTHER" id="PTHR30472">
    <property type="entry name" value="FERRIC ENTEROBACTIN TRANSPORT SYSTEM PERMEASE PROTEIN"/>
    <property type="match status" value="1"/>
</dbReference>
<evidence type="ECO:0000256" key="3">
    <source>
        <dbReference type="ARBA" id="ARBA00022448"/>
    </source>
</evidence>
<feature type="transmembrane region" description="Helical" evidence="8">
    <location>
        <begin position="286"/>
        <end position="306"/>
    </location>
</feature>
<protein>
    <submittedName>
        <fullName evidence="9">Iron chelate uptake ABC transporter family permease subunit</fullName>
    </submittedName>
</protein>
<dbReference type="KEGG" id="atq:GH723_04420"/>
<name>A0A5Q2RC39_9ACTN</name>
<dbReference type="InterPro" id="IPR000522">
    <property type="entry name" value="ABC_transptr_permease_BtuC"/>
</dbReference>
<comment type="subcellular location">
    <subcellularLocation>
        <location evidence="1">Cell membrane</location>
        <topology evidence="1">Multi-pass membrane protein</topology>
    </subcellularLocation>
</comment>
<comment type="similarity">
    <text evidence="2">Belongs to the binding-protein-dependent transport system permease family. FecCD subfamily.</text>
</comment>
<evidence type="ECO:0000256" key="4">
    <source>
        <dbReference type="ARBA" id="ARBA00022475"/>
    </source>
</evidence>
<organism evidence="9 10">
    <name type="scientific">Actinomarinicola tropica</name>
    <dbReference type="NCBI Taxonomy" id="2789776"/>
    <lineage>
        <taxon>Bacteria</taxon>
        <taxon>Bacillati</taxon>
        <taxon>Actinomycetota</taxon>
        <taxon>Acidimicrobiia</taxon>
        <taxon>Acidimicrobiales</taxon>
        <taxon>Iamiaceae</taxon>
        <taxon>Actinomarinicola</taxon>
    </lineage>
</organism>
<keyword evidence="4" id="KW-1003">Cell membrane</keyword>
<evidence type="ECO:0000256" key="7">
    <source>
        <dbReference type="ARBA" id="ARBA00023136"/>
    </source>
</evidence>
<dbReference type="Gene3D" id="1.10.3470.10">
    <property type="entry name" value="ABC transporter involved in vitamin B12 uptake, BtuC"/>
    <property type="match status" value="1"/>
</dbReference>
<dbReference type="PANTHER" id="PTHR30472:SF19">
    <property type="entry name" value="PETROBACTIN IMPORT SYSTEM PERMEASE PROTEIN YCLO"/>
    <property type="match status" value="1"/>
</dbReference>
<feature type="transmembrane region" description="Helical" evidence="8">
    <location>
        <begin position="26"/>
        <end position="44"/>
    </location>
</feature>
<feature type="transmembrane region" description="Helical" evidence="8">
    <location>
        <begin position="126"/>
        <end position="145"/>
    </location>
</feature>
<feature type="transmembrane region" description="Helical" evidence="8">
    <location>
        <begin position="151"/>
        <end position="169"/>
    </location>
</feature>
<keyword evidence="10" id="KW-1185">Reference proteome</keyword>
<dbReference type="Proteomes" id="UP000334019">
    <property type="component" value="Chromosome"/>
</dbReference>
<dbReference type="SUPFAM" id="SSF81345">
    <property type="entry name" value="ABC transporter involved in vitamin B12 uptake, BtuC"/>
    <property type="match status" value="1"/>
</dbReference>
<keyword evidence="5 8" id="KW-0812">Transmembrane</keyword>
<keyword evidence="7 8" id="KW-0472">Membrane</keyword>
<gene>
    <name evidence="9" type="ORF">GH723_04420</name>
</gene>
<feature type="transmembrane region" description="Helical" evidence="8">
    <location>
        <begin position="200"/>
        <end position="219"/>
    </location>
</feature>
<dbReference type="InterPro" id="IPR037294">
    <property type="entry name" value="ABC_BtuC-like"/>
</dbReference>
<dbReference type="EMBL" id="CP045851">
    <property type="protein sequence ID" value="QGG94408.1"/>
    <property type="molecule type" value="Genomic_DNA"/>
</dbReference>
<evidence type="ECO:0000313" key="10">
    <source>
        <dbReference type="Proteomes" id="UP000334019"/>
    </source>
</evidence>
<proteinExistence type="inferred from homology"/>
<feature type="transmembrane region" description="Helical" evidence="8">
    <location>
        <begin position="64"/>
        <end position="84"/>
    </location>
</feature>
<dbReference type="Pfam" id="PF01032">
    <property type="entry name" value="FecCD"/>
    <property type="match status" value="1"/>
</dbReference>
<evidence type="ECO:0000256" key="6">
    <source>
        <dbReference type="ARBA" id="ARBA00022989"/>
    </source>
</evidence>
<dbReference type="GO" id="GO:0005886">
    <property type="term" value="C:plasma membrane"/>
    <property type="evidence" value="ECO:0007669"/>
    <property type="project" value="UniProtKB-SubCell"/>
</dbReference>
<evidence type="ECO:0000313" key="9">
    <source>
        <dbReference type="EMBL" id="QGG94408.1"/>
    </source>
</evidence>
<evidence type="ECO:0000256" key="8">
    <source>
        <dbReference type="SAM" id="Phobius"/>
    </source>
</evidence>
<sequence>MPAELSPVDLSLAAVERPGTFSPRRARLVIVVLGVLAVASIVAFMTYDLRGSLSFALELRARKVAGMTLVGVSLGAATVMFHTITGNRILTPSLMGFDALYLMVQSLAAYTFGTFAFLAIDVRVRFGFELLVMVGFALVLQRVFLRPASQDIVALLLVGVVLAGMFRSLTQLVARLIDPNEYATLQDQFFASFANVDEDLLRVAGAIVVVVLAVTWRWVGRLDVMALGRDSAVGLGVDHARVADRTLVAVAVLVSVATALVGPITFLGLLVSNLAYRLTGTFRHRYTIPAAGLAGVVAVVGAQFLLEELLEFQTRASMIVSFLGGLYFIVLLLREPRS</sequence>
<feature type="transmembrane region" description="Helical" evidence="8">
    <location>
        <begin position="99"/>
        <end position="119"/>
    </location>
</feature>